<feature type="compositionally biased region" description="Basic residues" evidence="1">
    <location>
        <begin position="1"/>
        <end position="12"/>
    </location>
</feature>
<sequence>MTRSKNAPRRRAAAPPPETAAAAAAFLDSQEITTTDCRQCGTQISGVNGRYACACGWMNHWSEGHTELPTAGQDRA</sequence>
<feature type="region of interest" description="Disordered" evidence="1">
    <location>
        <begin position="1"/>
        <end position="20"/>
    </location>
</feature>
<keyword evidence="3" id="KW-1185">Reference proteome</keyword>
<organism evidence="2 3">
    <name type="scientific">Streptomyces cylindrosporus</name>
    <dbReference type="NCBI Taxonomy" id="2927583"/>
    <lineage>
        <taxon>Bacteria</taxon>
        <taxon>Bacillati</taxon>
        <taxon>Actinomycetota</taxon>
        <taxon>Actinomycetes</taxon>
        <taxon>Kitasatosporales</taxon>
        <taxon>Streptomycetaceae</taxon>
        <taxon>Streptomyces</taxon>
    </lineage>
</organism>
<dbReference type="Proteomes" id="UP001165269">
    <property type="component" value="Unassembled WGS sequence"/>
</dbReference>
<proteinExistence type="predicted"/>
<comment type="caution">
    <text evidence="2">The sequence shown here is derived from an EMBL/GenBank/DDBJ whole genome shotgun (WGS) entry which is preliminary data.</text>
</comment>
<protein>
    <submittedName>
        <fullName evidence="2">Uncharacterized protein</fullName>
    </submittedName>
</protein>
<evidence type="ECO:0000313" key="3">
    <source>
        <dbReference type="Proteomes" id="UP001165269"/>
    </source>
</evidence>
<name>A0ABS9YPS3_9ACTN</name>
<evidence type="ECO:0000256" key="1">
    <source>
        <dbReference type="SAM" id="MobiDB-lite"/>
    </source>
</evidence>
<accession>A0ABS9YPS3</accession>
<evidence type="ECO:0000313" key="2">
    <source>
        <dbReference type="EMBL" id="MCI3279135.1"/>
    </source>
</evidence>
<dbReference type="EMBL" id="JALDAY010000024">
    <property type="protein sequence ID" value="MCI3279135.1"/>
    <property type="molecule type" value="Genomic_DNA"/>
</dbReference>
<reference evidence="2" key="1">
    <citation type="submission" date="2022-03" db="EMBL/GenBank/DDBJ databases">
        <title>Streptomyces 7R015 and 7R016 isolated from Barleria lupulina in Thailand.</title>
        <authorList>
            <person name="Kanchanasin P."/>
            <person name="Phongsopitanun W."/>
            <person name="Tanasupawat S."/>
        </authorList>
    </citation>
    <scope>NUCLEOTIDE SEQUENCE</scope>
    <source>
        <strain evidence="2">7R015</strain>
    </source>
</reference>
<gene>
    <name evidence="2" type="ORF">MQP27_49535</name>
</gene>
<dbReference type="RefSeq" id="WP_242778797.1">
    <property type="nucleotide sequence ID" value="NZ_JALDAY010000024.1"/>
</dbReference>